<dbReference type="GO" id="GO:0006508">
    <property type="term" value="P:proteolysis"/>
    <property type="evidence" value="ECO:0007669"/>
    <property type="project" value="UniProtKB-KW"/>
</dbReference>
<accession>A0A1H0PGT1</accession>
<dbReference type="EMBL" id="FNJQ01000005">
    <property type="protein sequence ID" value="SDP04194.1"/>
    <property type="molecule type" value="Genomic_DNA"/>
</dbReference>
<dbReference type="Proteomes" id="UP000182412">
    <property type="component" value="Unassembled WGS sequence"/>
</dbReference>
<dbReference type="InterPro" id="IPR033880">
    <property type="entry name" value="SPFH_YdjI"/>
</dbReference>
<feature type="domain" description="SPFH" evidence="1">
    <location>
        <begin position="51"/>
        <end position="277"/>
    </location>
</feature>
<gene>
    <name evidence="2" type="ORF">SAMN05216366_10536</name>
</gene>
<dbReference type="InterPro" id="IPR036013">
    <property type="entry name" value="Band_7/SPFH_dom_sf"/>
</dbReference>
<keyword evidence="2" id="KW-0645">Protease</keyword>
<dbReference type="CDD" id="cd03408">
    <property type="entry name" value="SPFH_like_u1"/>
    <property type="match status" value="1"/>
</dbReference>
<dbReference type="RefSeq" id="WP_074571547.1">
    <property type="nucleotide sequence ID" value="NZ_FNJQ01000005.1"/>
</dbReference>
<evidence type="ECO:0000313" key="2">
    <source>
        <dbReference type="EMBL" id="SDP04194.1"/>
    </source>
</evidence>
<sequence length="433" mass="45780">MGLLQAGIGAVGGVLGDQWKEYIYCDSLPPDVLMAKGHKKTGSGSSNKGDDNIISQGSRVAVNNGQCLIIVENGEVVDICAEPGEYTYDRATEPSLFAGDLSNTIPKVFAEIGRRFSFGGDTGRDQRVYYVNTKEIYGNKFGTPSPIAFKVRDDTLNYEQTIQIRCFGEYSYRITNPILFYTNIASNVSDTFSREEIDSQLKSELMMALKPAMAKISAMRVGYDELEAHSADIANALNENLSQKWGNLRGIEVVSVAVASVSLTDESQAVLEKLQKMQEAAVLGRDPSLMAGFYGAAQADALRDAAKNEGGAAVGFMGMNMAGQAGGVNVGDLMAQGQAQRAAQAAQARPAAPAAGAAGGWTCACGKTGNTGKFCSECGAAKPDDGWTCECGAKNTGKFCSECGKPRPAGDWVCDCGAKNSGKFCAECGKPRP</sequence>
<evidence type="ECO:0000313" key="3">
    <source>
        <dbReference type="Proteomes" id="UP000182412"/>
    </source>
</evidence>
<dbReference type="PANTHER" id="PTHR37826">
    <property type="entry name" value="FLOTILLIN BAND_7_5 DOMAIN PROTEIN"/>
    <property type="match status" value="1"/>
</dbReference>
<dbReference type="PANTHER" id="PTHR37826:SF2">
    <property type="entry name" value="ZINC-RIBBON DOMAIN-CONTAINING PROTEIN"/>
    <property type="match status" value="1"/>
</dbReference>
<dbReference type="AlphaFoldDB" id="A0A1H0PGT1"/>
<dbReference type="Pfam" id="PF13421">
    <property type="entry name" value="Band_7_1"/>
    <property type="match status" value="1"/>
</dbReference>
<evidence type="ECO:0000259" key="1">
    <source>
        <dbReference type="Pfam" id="PF13421"/>
    </source>
</evidence>
<keyword evidence="2" id="KW-0378">Hydrolase</keyword>
<reference evidence="2 3" key="1">
    <citation type="submission" date="2016-10" db="EMBL/GenBank/DDBJ databases">
        <authorList>
            <person name="de Groot N.N."/>
        </authorList>
    </citation>
    <scope>NUCLEOTIDE SEQUENCE [LARGE SCALE GENOMIC DNA]</scope>
    <source>
        <strain evidence="2 3">S137</strain>
    </source>
</reference>
<protein>
    <submittedName>
        <fullName evidence="2">Membrane protease subunit, stomatin/prohibitin family, contains C-terminal Zn-ribbon domain</fullName>
    </submittedName>
</protein>
<dbReference type="SUPFAM" id="SSF117892">
    <property type="entry name" value="Band 7/SPFH domain"/>
    <property type="match status" value="1"/>
</dbReference>
<dbReference type="GO" id="GO:0008233">
    <property type="term" value="F:peptidase activity"/>
    <property type="evidence" value="ECO:0007669"/>
    <property type="project" value="UniProtKB-KW"/>
</dbReference>
<name>A0A1H0PGT1_SELRU</name>
<dbReference type="OrthoDB" id="9764015at2"/>
<proteinExistence type="predicted"/>
<organism evidence="2 3">
    <name type="scientific">Selenomonas ruminantium</name>
    <dbReference type="NCBI Taxonomy" id="971"/>
    <lineage>
        <taxon>Bacteria</taxon>
        <taxon>Bacillati</taxon>
        <taxon>Bacillota</taxon>
        <taxon>Negativicutes</taxon>
        <taxon>Selenomonadales</taxon>
        <taxon>Selenomonadaceae</taxon>
        <taxon>Selenomonas</taxon>
    </lineage>
</organism>